<dbReference type="Proteomes" id="UP000620075">
    <property type="component" value="Unassembled WGS sequence"/>
</dbReference>
<dbReference type="InterPro" id="IPR019060">
    <property type="entry name" value="DUF2382"/>
</dbReference>
<evidence type="ECO:0000256" key="1">
    <source>
        <dbReference type="SAM" id="MobiDB-lite"/>
    </source>
</evidence>
<reference evidence="3 4" key="1">
    <citation type="submission" date="2020-10" db="EMBL/GenBank/DDBJ databases">
        <title>Ca. Dormibacterota MAGs.</title>
        <authorList>
            <person name="Montgomery K."/>
        </authorList>
    </citation>
    <scope>NUCLEOTIDE SEQUENCE [LARGE SCALE GENOMIC DNA]</scope>
    <source>
        <strain evidence="3">SC8811_S16_3</strain>
    </source>
</reference>
<dbReference type="Pfam" id="PF09557">
    <property type="entry name" value="DUF2382"/>
    <property type="match status" value="1"/>
</dbReference>
<evidence type="ECO:0000259" key="2">
    <source>
        <dbReference type="Pfam" id="PF09557"/>
    </source>
</evidence>
<feature type="region of interest" description="Disordered" evidence="1">
    <location>
        <begin position="73"/>
        <end position="114"/>
    </location>
</feature>
<dbReference type="RefSeq" id="WP_338176779.1">
    <property type="nucleotide sequence ID" value="NZ_JAEKNQ010000019.1"/>
</dbReference>
<accession>A0A934N6B9</accession>
<proteinExistence type="predicted"/>
<dbReference type="EMBL" id="JAEKNQ010000019">
    <property type="protein sequence ID" value="MBJ7602330.1"/>
    <property type="molecule type" value="Genomic_DNA"/>
</dbReference>
<protein>
    <submittedName>
        <fullName evidence="3">DUF2382 domain-containing protein</fullName>
    </submittedName>
</protein>
<comment type="caution">
    <text evidence="3">The sequence shown here is derived from an EMBL/GenBank/DDBJ whole genome shotgun (WGS) entry which is preliminary data.</text>
</comment>
<name>A0A934N6B9_9BACT</name>
<dbReference type="InterPro" id="IPR052967">
    <property type="entry name" value="Stress_Response_Assoc"/>
</dbReference>
<dbReference type="AlphaFoldDB" id="A0A934N6B9"/>
<feature type="domain" description="DUF2382" evidence="2">
    <location>
        <begin position="30"/>
        <end position="159"/>
    </location>
</feature>
<sequence length="180" mass="20067">MAPRADKIPPPGWAEPARSEAGGELQTLAFLEEELVPRTAAVSRGEIIVRKQVVTEMRAVQVPVRREVVEVYRRGPGGDPVQPTEQTVGPSGLPSEPTSTDAGGVIWDSEPEEEVNRLPLLEEEPVITTRLVVREEVVVRRLRYRGHKRIAEEVRREEPRLETHGPVSGSSPELDQFKED</sequence>
<feature type="region of interest" description="Disordered" evidence="1">
    <location>
        <begin position="1"/>
        <end position="20"/>
    </location>
</feature>
<feature type="compositionally biased region" description="Basic and acidic residues" evidence="1">
    <location>
        <begin position="152"/>
        <end position="163"/>
    </location>
</feature>
<organism evidence="3 4">
    <name type="scientific">Candidatus Dormiibacter inghamiae</name>
    <dbReference type="NCBI Taxonomy" id="3127013"/>
    <lineage>
        <taxon>Bacteria</taxon>
        <taxon>Bacillati</taxon>
        <taxon>Candidatus Dormiibacterota</taxon>
        <taxon>Candidatus Dormibacteria</taxon>
        <taxon>Candidatus Dormibacterales</taxon>
        <taxon>Candidatus Dormibacteraceae</taxon>
        <taxon>Candidatus Dormiibacter</taxon>
    </lineage>
</organism>
<dbReference type="PANTHER" id="PTHR38463:SF1">
    <property type="entry name" value="STRESS RESPONSE PROTEIN YSNF"/>
    <property type="match status" value="1"/>
</dbReference>
<dbReference type="PANTHER" id="PTHR38463">
    <property type="entry name" value="STRESS RESPONSE PROTEIN YSNF"/>
    <property type="match status" value="1"/>
</dbReference>
<gene>
    <name evidence="3" type="ORF">JF888_03930</name>
</gene>
<evidence type="ECO:0000313" key="4">
    <source>
        <dbReference type="Proteomes" id="UP000620075"/>
    </source>
</evidence>
<evidence type="ECO:0000313" key="3">
    <source>
        <dbReference type="EMBL" id="MBJ7602330.1"/>
    </source>
</evidence>
<feature type="region of interest" description="Disordered" evidence="1">
    <location>
        <begin position="152"/>
        <end position="180"/>
    </location>
</feature>